<dbReference type="Gene3D" id="2.30.30.140">
    <property type="match status" value="1"/>
</dbReference>
<evidence type="ECO:0000313" key="5">
    <source>
        <dbReference type="Proteomes" id="UP000663834"/>
    </source>
</evidence>
<dbReference type="CDD" id="cd02440">
    <property type="entry name" value="AdoMet_MTases"/>
    <property type="match status" value="1"/>
</dbReference>
<reference evidence="4" key="1">
    <citation type="submission" date="2021-02" db="EMBL/GenBank/DDBJ databases">
        <authorList>
            <person name="Nowell W R."/>
        </authorList>
    </citation>
    <scope>NUCLEOTIDE SEQUENCE</scope>
</reference>
<dbReference type="AlphaFoldDB" id="A0A815FQF2"/>
<dbReference type="OrthoDB" id="506498at2759"/>
<name>A0A815FQF2_9BILA</name>
<dbReference type="GO" id="GO:0008757">
    <property type="term" value="F:S-adenosylmethionine-dependent methyltransferase activity"/>
    <property type="evidence" value="ECO:0007669"/>
    <property type="project" value="InterPro"/>
</dbReference>
<dbReference type="InterPro" id="IPR029063">
    <property type="entry name" value="SAM-dependent_MTases_sf"/>
</dbReference>
<organism evidence="4 5">
    <name type="scientific">Rotaria magnacalcarata</name>
    <dbReference type="NCBI Taxonomy" id="392030"/>
    <lineage>
        <taxon>Eukaryota</taxon>
        <taxon>Metazoa</taxon>
        <taxon>Spiralia</taxon>
        <taxon>Gnathifera</taxon>
        <taxon>Rotifera</taxon>
        <taxon>Eurotatoria</taxon>
        <taxon>Bdelloidea</taxon>
        <taxon>Philodinida</taxon>
        <taxon>Philodinidae</taxon>
        <taxon>Rotaria</taxon>
    </lineage>
</organism>
<comment type="caution">
    <text evidence="4">The sequence shown here is derived from an EMBL/GenBank/DDBJ whole genome shotgun (WGS) entry which is preliminary data.</text>
</comment>
<evidence type="ECO:0000313" key="4">
    <source>
        <dbReference type="EMBL" id="CAF1328986.1"/>
    </source>
</evidence>
<evidence type="ECO:0000256" key="1">
    <source>
        <dbReference type="SAM" id="MobiDB-lite"/>
    </source>
</evidence>
<dbReference type="Pfam" id="PF00567">
    <property type="entry name" value="TUDOR"/>
    <property type="match status" value="1"/>
</dbReference>
<evidence type="ECO:0000259" key="2">
    <source>
        <dbReference type="Pfam" id="PF00567"/>
    </source>
</evidence>
<dbReference type="InterPro" id="IPR002999">
    <property type="entry name" value="Tudor"/>
</dbReference>
<sequence length="837" mass="96233">MYEVENSSVINGGTSENEITDNIKNLLLENSEGIQSIELESLYSAKFSKSLLHELIQLALPNTYKNFTWGTIEGDKSGTVDNVIRLSDEADAEERQYQLTLQNIGNSGVVSADFRYEENPFLFTNDETWLGYVSNVDRYKHAIYIQPDCMMSCMDTLTQELDFYYSDPISETLIVHKVATGLPCVSKYEEVYHRVHIKENHFLKCVITYVDLGMTEEVQVDKVQFKYLLKYFAALPALAVPCRLADIEYKLSNHEMGLETYKELNDLRQTGPFYIEPCETSNGALLVKLYDVDESCFNDIIVEKGLAFSSSFPRTMTPSTINESQENQRKNQLKFPNSEVKPYVHMKEIDKNAKSVDSNEDYLINDYDLHTSTTETQTFKALASTTSACDDYEFEDCSLTPKSTGSSYKDAVSKPAIQSSSQPNRKKITNKKNTNTENRSNTSDCQHNEMRVKRTITINQNAPGMGRIFSQAWTSISLNKAKHQRPASHSEKKITTKKKDDFADWMCTWLIEQSLWSSKDYQNALLTYIGRIYGQRFQVNRIFTQLEKNVEKLDELDLLYELIQKTKQRHTAQTSLNKWEDNSRINRRLQDLKVIFEFNSTFKSSNHPFQVTPSNLKQIVDRQKIKSYFDLGCGDGTITAGIGDYLGLSKENLFGGDVYEGQNEQITYVKINENQSTIDLPSNRVDLITSFVTFHHIDQLETSLSELVRILRPGGYLIVREHDCKNEHALRAKYLNFVHAIMMIAKVGEFANSSSNHNTKNENASHEDYENNANTWLTQKSSIIEYTRSIHYRTCAEWQQKFEYAGFHHRATLYYGADGSNNPQKLFYAVYQLDKRY</sequence>
<dbReference type="SUPFAM" id="SSF53335">
    <property type="entry name" value="S-adenosyl-L-methionine-dependent methyltransferases"/>
    <property type="match status" value="1"/>
</dbReference>
<evidence type="ECO:0000259" key="3">
    <source>
        <dbReference type="Pfam" id="PF08241"/>
    </source>
</evidence>
<evidence type="ECO:0008006" key="6">
    <source>
        <dbReference type="Google" id="ProtNLM"/>
    </source>
</evidence>
<protein>
    <recommendedName>
        <fullName evidence="6">Methyltransferase type 11 domain-containing protein</fullName>
    </recommendedName>
</protein>
<proteinExistence type="predicted"/>
<dbReference type="InterPro" id="IPR035437">
    <property type="entry name" value="SNase_OB-fold_sf"/>
</dbReference>
<feature type="domain" description="Methyltransferase type 11" evidence="3">
    <location>
        <begin position="630"/>
        <end position="719"/>
    </location>
</feature>
<dbReference type="EMBL" id="CAJNOW010001745">
    <property type="protein sequence ID" value="CAF1328986.1"/>
    <property type="molecule type" value="Genomic_DNA"/>
</dbReference>
<dbReference type="SUPFAM" id="SSF63748">
    <property type="entry name" value="Tudor/PWWP/MBT"/>
    <property type="match status" value="1"/>
</dbReference>
<gene>
    <name evidence="4" type="ORF">KQP761_LOCUS6142</name>
</gene>
<dbReference type="Gene3D" id="3.40.50.150">
    <property type="entry name" value="Vaccinia Virus protein VP39"/>
    <property type="match status" value="1"/>
</dbReference>
<dbReference type="Pfam" id="PF08241">
    <property type="entry name" value="Methyltransf_11"/>
    <property type="match status" value="1"/>
</dbReference>
<feature type="domain" description="Tudor" evidence="2">
    <location>
        <begin position="131"/>
        <end position="245"/>
    </location>
</feature>
<accession>A0A815FQF2</accession>
<dbReference type="InterPro" id="IPR013216">
    <property type="entry name" value="Methyltransf_11"/>
</dbReference>
<dbReference type="Proteomes" id="UP000663834">
    <property type="component" value="Unassembled WGS sequence"/>
</dbReference>
<dbReference type="Gene3D" id="2.40.50.90">
    <property type="match status" value="1"/>
</dbReference>
<feature type="compositionally biased region" description="Low complexity" evidence="1">
    <location>
        <begin position="431"/>
        <end position="443"/>
    </location>
</feature>
<feature type="region of interest" description="Disordered" evidence="1">
    <location>
        <begin position="401"/>
        <end position="448"/>
    </location>
</feature>